<reference evidence="11" key="1">
    <citation type="journal article" date="2018" name="Nat. Microbiol.">
        <title>Leveraging single-cell genomics to expand the fungal tree of life.</title>
        <authorList>
            <person name="Ahrendt S.R."/>
            <person name="Quandt C.A."/>
            <person name="Ciobanu D."/>
            <person name="Clum A."/>
            <person name="Salamov A."/>
            <person name="Andreopoulos B."/>
            <person name="Cheng J.F."/>
            <person name="Woyke T."/>
            <person name="Pelin A."/>
            <person name="Henrissat B."/>
            <person name="Reynolds N.K."/>
            <person name="Benny G.L."/>
            <person name="Smith M.E."/>
            <person name="James T.Y."/>
            <person name="Grigoriev I.V."/>
        </authorList>
    </citation>
    <scope>NUCLEOTIDE SEQUENCE [LARGE SCALE GENOMIC DNA]</scope>
    <source>
        <strain evidence="11">ATCC 52028</strain>
    </source>
</reference>
<evidence type="ECO:0000256" key="7">
    <source>
        <dbReference type="ARBA" id="ARBA00023242"/>
    </source>
</evidence>
<evidence type="ECO:0000256" key="1">
    <source>
        <dbReference type="ARBA" id="ARBA00004123"/>
    </source>
</evidence>
<dbReference type="OrthoDB" id="422362at2759"/>
<dbReference type="Proteomes" id="UP000274922">
    <property type="component" value="Unassembled WGS sequence"/>
</dbReference>
<protein>
    <recommendedName>
        <fullName evidence="12">SET domain-containing protein</fullName>
    </recommendedName>
</protein>
<proteinExistence type="predicted"/>
<feature type="domain" description="AWS" evidence="9">
    <location>
        <begin position="1"/>
        <end position="36"/>
    </location>
</feature>
<keyword evidence="5" id="KW-0808">Transferase</keyword>
<dbReference type="STRING" id="1555241.A0A4P9XGL4"/>
<evidence type="ECO:0000313" key="10">
    <source>
        <dbReference type="EMBL" id="RKP04320.1"/>
    </source>
</evidence>
<dbReference type="Pfam" id="PF17907">
    <property type="entry name" value="AWS"/>
    <property type="match status" value="1"/>
</dbReference>
<evidence type="ECO:0000256" key="6">
    <source>
        <dbReference type="ARBA" id="ARBA00022691"/>
    </source>
</evidence>
<dbReference type="GO" id="GO:0005634">
    <property type="term" value="C:nucleus"/>
    <property type="evidence" value="ECO:0007669"/>
    <property type="project" value="UniProtKB-SubCell"/>
</dbReference>
<dbReference type="SUPFAM" id="SSF82199">
    <property type="entry name" value="SET domain"/>
    <property type="match status" value="1"/>
</dbReference>
<dbReference type="PANTHER" id="PTHR22884">
    <property type="entry name" value="SET DOMAIN PROTEINS"/>
    <property type="match status" value="1"/>
</dbReference>
<dbReference type="GO" id="GO:0005694">
    <property type="term" value="C:chromosome"/>
    <property type="evidence" value="ECO:0007669"/>
    <property type="project" value="UniProtKB-SubCell"/>
</dbReference>
<dbReference type="Pfam" id="PF00856">
    <property type="entry name" value="SET"/>
    <property type="match status" value="1"/>
</dbReference>
<dbReference type="PROSITE" id="PS51215">
    <property type="entry name" value="AWS"/>
    <property type="match status" value="1"/>
</dbReference>
<comment type="subcellular location">
    <subcellularLocation>
        <location evidence="2">Chromosome</location>
    </subcellularLocation>
    <subcellularLocation>
        <location evidence="1">Nucleus</location>
    </subcellularLocation>
</comment>
<keyword evidence="7" id="KW-0539">Nucleus</keyword>
<dbReference type="InterPro" id="IPR046341">
    <property type="entry name" value="SET_dom_sf"/>
</dbReference>
<dbReference type="InterPro" id="IPR050777">
    <property type="entry name" value="SET2_Histone-Lys_MeTrsfase"/>
</dbReference>
<evidence type="ECO:0000313" key="11">
    <source>
        <dbReference type="Proteomes" id="UP000274922"/>
    </source>
</evidence>
<feature type="non-terminal residue" evidence="10">
    <location>
        <position position="160"/>
    </location>
</feature>
<keyword evidence="6" id="KW-0949">S-adenosyl-L-methionine</keyword>
<dbReference type="InterPro" id="IPR001214">
    <property type="entry name" value="SET_dom"/>
</dbReference>
<evidence type="ECO:0000259" key="9">
    <source>
        <dbReference type="PROSITE" id="PS51215"/>
    </source>
</evidence>
<evidence type="ECO:0008006" key="12">
    <source>
        <dbReference type="Google" id="ProtNLM"/>
    </source>
</evidence>
<keyword evidence="3" id="KW-0158">Chromosome</keyword>
<dbReference type="GO" id="GO:0032259">
    <property type="term" value="P:methylation"/>
    <property type="evidence" value="ECO:0007669"/>
    <property type="project" value="UniProtKB-KW"/>
</dbReference>
<dbReference type="GO" id="GO:0042054">
    <property type="term" value="F:histone methyltransferase activity"/>
    <property type="evidence" value="ECO:0007669"/>
    <property type="project" value="InterPro"/>
</dbReference>
<evidence type="ECO:0000256" key="4">
    <source>
        <dbReference type="ARBA" id="ARBA00022603"/>
    </source>
</evidence>
<dbReference type="Gene3D" id="2.170.270.10">
    <property type="entry name" value="SET domain"/>
    <property type="match status" value="1"/>
</dbReference>
<evidence type="ECO:0000256" key="2">
    <source>
        <dbReference type="ARBA" id="ARBA00004286"/>
    </source>
</evidence>
<dbReference type="InterPro" id="IPR006560">
    <property type="entry name" value="AWS_dom"/>
</dbReference>
<name>A0A4P9XGL4_9FUNG</name>
<evidence type="ECO:0000256" key="3">
    <source>
        <dbReference type="ARBA" id="ARBA00022454"/>
    </source>
</evidence>
<dbReference type="EMBL" id="ML014111">
    <property type="protein sequence ID" value="RKP04320.1"/>
    <property type="molecule type" value="Genomic_DNA"/>
</dbReference>
<sequence length="160" mass="18223">MGCNDESCLNYCTAVECDPTCPLGRQCGNQRFRRRADLSQHLQPFPTLRRGYGLRTLAPIKAGQFIMEYRGEVISLATSMERMRTEYANMTSYYFLDYDDGETIDGTRKGTVVRFANHSCSPNCHVEKWQVGGEFAIGLFANRDIPVNSELTYDYNFQAV</sequence>
<dbReference type="PROSITE" id="PS50280">
    <property type="entry name" value="SET"/>
    <property type="match status" value="1"/>
</dbReference>
<evidence type="ECO:0000259" key="8">
    <source>
        <dbReference type="PROSITE" id="PS50280"/>
    </source>
</evidence>
<gene>
    <name evidence="10" type="ORF">CXG81DRAFT_8435</name>
</gene>
<organism evidence="10 11">
    <name type="scientific">Caulochytrium protostelioides</name>
    <dbReference type="NCBI Taxonomy" id="1555241"/>
    <lineage>
        <taxon>Eukaryota</taxon>
        <taxon>Fungi</taxon>
        <taxon>Fungi incertae sedis</taxon>
        <taxon>Chytridiomycota</taxon>
        <taxon>Chytridiomycota incertae sedis</taxon>
        <taxon>Chytridiomycetes</taxon>
        <taxon>Caulochytriales</taxon>
        <taxon>Caulochytriaceae</taxon>
        <taxon>Caulochytrium</taxon>
    </lineage>
</organism>
<evidence type="ECO:0000256" key="5">
    <source>
        <dbReference type="ARBA" id="ARBA00022679"/>
    </source>
</evidence>
<dbReference type="SMART" id="SM00317">
    <property type="entry name" value="SET"/>
    <property type="match status" value="1"/>
</dbReference>
<feature type="domain" description="SET" evidence="8">
    <location>
        <begin position="40"/>
        <end position="156"/>
    </location>
</feature>
<keyword evidence="11" id="KW-1185">Reference proteome</keyword>
<accession>A0A4P9XGL4</accession>
<dbReference type="AlphaFoldDB" id="A0A4P9XGL4"/>
<keyword evidence="4" id="KW-0489">Methyltransferase</keyword>